<organism evidence="2 5">
    <name type="scientific">Listeria welshimeri</name>
    <dbReference type="NCBI Taxonomy" id="1643"/>
    <lineage>
        <taxon>Bacteria</taxon>
        <taxon>Bacillati</taxon>
        <taxon>Bacillota</taxon>
        <taxon>Bacilli</taxon>
        <taxon>Bacillales</taxon>
        <taxon>Listeriaceae</taxon>
        <taxon>Listeria</taxon>
    </lineage>
</organism>
<feature type="transmembrane region" description="Helical" evidence="1">
    <location>
        <begin position="94"/>
        <end position="116"/>
    </location>
</feature>
<feature type="transmembrane region" description="Helical" evidence="1">
    <location>
        <begin position="60"/>
        <end position="82"/>
    </location>
</feature>
<evidence type="ECO:0000313" key="4">
    <source>
        <dbReference type="Proteomes" id="UP000219632"/>
    </source>
</evidence>
<keyword evidence="1" id="KW-0812">Transmembrane</keyword>
<proteinExistence type="predicted"/>
<keyword evidence="1" id="KW-0472">Membrane</keyword>
<reference evidence="2 5" key="2">
    <citation type="submission" date="2020-03" db="EMBL/GenBank/DDBJ databases">
        <title>Soil Listeria distribution.</title>
        <authorList>
            <person name="Liao J."/>
            <person name="Wiedmann M."/>
        </authorList>
    </citation>
    <scope>NUCLEOTIDE SEQUENCE [LARGE SCALE GENOMIC DNA]</scope>
    <source>
        <strain evidence="2 5">FSL L7-1829</strain>
    </source>
</reference>
<evidence type="ECO:0000313" key="3">
    <source>
        <dbReference type="EMBL" id="PDK42799.1"/>
    </source>
</evidence>
<evidence type="ECO:0000256" key="1">
    <source>
        <dbReference type="SAM" id="Phobius"/>
    </source>
</evidence>
<sequence>MLEKNYKFLLWIYIFWFLGSVLLVSLHIIPPQLTTIQSLFLVFTGVFAAVFFIMQYGKWLGSAITLLIFVVSTCIEWMQLSYTDEYIGSTLGGSVYGIPITMGFIWVGMIAGTHIIAREITLKINIDWIRGGIYSFIAATMVMIFEVLIEPITLQSKQLYITQNGFTILQLSDFINWWLLGLILHLMIYFILSLTDSWEKLKYPDLKSEIVIVYWIIIAFFVFLSFYLDLWTSIAIIIISNIIFTACYFFSLEKETKTPKKPK</sequence>
<dbReference type="GeneID" id="61188873"/>
<feature type="transmembrane region" description="Helical" evidence="1">
    <location>
        <begin position="177"/>
        <end position="198"/>
    </location>
</feature>
<keyword evidence="4" id="KW-1185">Reference proteome</keyword>
<dbReference type="EMBL" id="JAAROP010000028">
    <property type="protein sequence ID" value="MBC1324249.1"/>
    <property type="molecule type" value="Genomic_DNA"/>
</dbReference>
<feature type="transmembrane region" description="Helical" evidence="1">
    <location>
        <begin position="210"/>
        <end position="228"/>
    </location>
</feature>
<dbReference type="EMBL" id="NYPG01000001">
    <property type="protein sequence ID" value="PDK42799.1"/>
    <property type="molecule type" value="Genomic_DNA"/>
</dbReference>
<comment type="caution">
    <text evidence="2">The sequence shown here is derived from an EMBL/GenBank/DDBJ whole genome shotgun (WGS) entry which is preliminary data.</text>
</comment>
<reference evidence="3 4" key="1">
    <citation type="submission" date="2017-09" db="EMBL/GenBank/DDBJ databases">
        <title>Draft Genomes of 144 Listeria Monocytogenes isolates from foods.</title>
        <authorList>
            <person name="Wu C.H."/>
            <person name="Ng J."/>
            <person name="Kiang D."/>
            <person name="Chen C.-Y."/>
            <person name="Frink S."/>
            <person name="Lafrades M."/>
            <person name="Morales C."/>
            <person name="Park P."/>
            <person name="Zwick M."/>
        </authorList>
    </citation>
    <scope>NUCLEOTIDE SEQUENCE [LARGE SCALE GENOMIC DNA]</scope>
    <source>
        <strain evidence="3 4">CDPHFDLB-F14M01633.75-2</strain>
    </source>
</reference>
<feature type="transmembrane region" description="Helical" evidence="1">
    <location>
        <begin position="128"/>
        <end position="149"/>
    </location>
</feature>
<dbReference type="RefSeq" id="WP_011701811.1">
    <property type="nucleotide sequence ID" value="NZ_CBCSAN010000001.1"/>
</dbReference>
<evidence type="ECO:0000313" key="2">
    <source>
        <dbReference type="EMBL" id="MBC1324249.1"/>
    </source>
</evidence>
<dbReference type="Proteomes" id="UP000522007">
    <property type="component" value="Unassembled WGS sequence"/>
</dbReference>
<gene>
    <name evidence="3" type="ORF">AFZ32_02940</name>
    <name evidence="2" type="ORF">HB853_15110</name>
</gene>
<dbReference type="Proteomes" id="UP000219632">
    <property type="component" value="Unassembled WGS sequence"/>
</dbReference>
<name>A0A7X0TCB3_LISWE</name>
<keyword evidence="1" id="KW-1133">Transmembrane helix</keyword>
<dbReference type="AlphaFoldDB" id="A0A7X0TCB3"/>
<dbReference type="OMA" id="PWLEWAN"/>
<accession>A0A7X0TCB3</accession>
<protein>
    <submittedName>
        <fullName evidence="2">DUF422 domain-containing protein</fullName>
    </submittedName>
</protein>
<feature type="transmembrane region" description="Helical" evidence="1">
    <location>
        <begin position="35"/>
        <end position="53"/>
    </location>
</feature>
<feature type="transmembrane region" description="Helical" evidence="1">
    <location>
        <begin position="234"/>
        <end position="252"/>
    </location>
</feature>
<evidence type="ECO:0000313" key="5">
    <source>
        <dbReference type="Proteomes" id="UP000522007"/>
    </source>
</evidence>
<feature type="transmembrane region" description="Helical" evidence="1">
    <location>
        <begin position="9"/>
        <end position="29"/>
    </location>
</feature>